<dbReference type="InterPro" id="IPR024420">
    <property type="entry name" value="TRAPP_III_complex_Trs85"/>
</dbReference>
<gene>
    <name evidence="1" type="ORF">B296_00048556</name>
</gene>
<dbReference type="AlphaFoldDB" id="A0A426XZU2"/>
<protein>
    <submittedName>
        <fullName evidence="1">Uncharacterized protein</fullName>
    </submittedName>
</protein>
<name>A0A426XZU2_ENSVE</name>
<evidence type="ECO:0000313" key="2">
    <source>
        <dbReference type="Proteomes" id="UP000287651"/>
    </source>
</evidence>
<dbReference type="EMBL" id="AMZH03016122">
    <property type="protein sequence ID" value="RRT44974.1"/>
    <property type="molecule type" value="Genomic_DNA"/>
</dbReference>
<sequence>MDILNRTKSETFSLNQLSCVGNLWEILALPESLSIQPVQTLLAGQALSCFFKLKDCRKVINAEGELTLQGSDLLIISDGCKEAIIDVSRSPLAEFHQHERFHQGKSAKGDSSIVDFILISKMQGNGPVFEPGMQPNISSRCPLSWQMNGPRLINHDFSSSFCEANFHLRIHSCSDAAVIIRLTTYDTLPEKNQSSDGVKLSDSAENEGGWHDISLVNDMKVLSSVHGNRPKKSSICLFSPGTYDLSNYELHWEVKPLEEGIADVLSSGTVHGYPFYLTVLHAPR</sequence>
<dbReference type="PANTHER" id="PTHR12975">
    <property type="entry name" value="TRANSPORT PROTEIN TRAPP"/>
    <property type="match status" value="1"/>
</dbReference>
<comment type="caution">
    <text evidence="1">The sequence shown here is derived from an EMBL/GenBank/DDBJ whole genome shotgun (WGS) entry which is preliminary data.</text>
</comment>
<dbReference type="PANTHER" id="PTHR12975:SF6">
    <property type="entry name" value="TRAFFICKING PROTEIN PARTICLE COMPLEX SUBUNIT 8"/>
    <property type="match status" value="1"/>
</dbReference>
<dbReference type="GO" id="GO:1990072">
    <property type="term" value="C:TRAPPIII protein complex"/>
    <property type="evidence" value="ECO:0007669"/>
    <property type="project" value="TreeGrafter"/>
</dbReference>
<organism evidence="1 2">
    <name type="scientific">Ensete ventricosum</name>
    <name type="common">Abyssinian banana</name>
    <name type="synonym">Musa ensete</name>
    <dbReference type="NCBI Taxonomy" id="4639"/>
    <lineage>
        <taxon>Eukaryota</taxon>
        <taxon>Viridiplantae</taxon>
        <taxon>Streptophyta</taxon>
        <taxon>Embryophyta</taxon>
        <taxon>Tracheophyta</taxon>
        <taxon>Spermatophyta</taxon>
        <taxon>Magnoliopsida</taxon>
        <taxon>Liliopsida</taxon>
        <taxon>Zingiberales</taxon>
        <taxon>Musaceae</taxon>
        <taxon>Ensete</taxon>
    </lineage>
</organism>
<dbReference type="Proteomes" id="UP000287651">
    <property type="component" value="Unassembled WGS sequence"/>
</dbReference>
<reference evidence="1 2" key="1">
    <citation type="journal article" date="2014" name="Agronomy (Basel)">
        <title>A Draft Genome Sequence for Ensete ventricosum, the Drought-Tolerant Tree Against Hunger.</title>
        <authorList>
            <person name="Harrison J."/>
            <person name="Moore K.A."/>
            <person name="Paszkiewicz K."/>
            <person name="Jones T."/>
            <person name="Grant M."/>
            <person name="Ambacheew D."/>
            <person name="Muzemil S."/>
            <person name="Studholme D.J."/>
        </authorList>
    </citation>
    <scope>NUCLEOTIDE SEQUENCE [LARGE SCALE GENOMIC DNA]</scope>
</reference>
<proteinExistence type="predicted"/>
<accession>A0A426XZU2</accession>
<evidence type="ECO:0000313" key="1">
    <source>
        <dbReference type="EMBL" id="RRT44974.1"/>
    </source>
</evidence>